<dbReference type="GO" id="GO:0005730">
    <property type="term" value="C:nucleolus"/>
    <property type="evidence" value="ECO:0007669"/>
    <property type="project" value="TreeGrafter"/>
</dbReference>
<feature type="region of interest" description="Disordered" evidence="2">
    <location>
        <begin position="560"/>
        <end position="581"/>
    </location>
</feature>
<dbReference type="GO" id="GO:0030686">
    <property type="term" value="C:90S preribosome"/>
    <property type="evidence" value="ECO:0007669"/>
    <property type="project" value="TreeGrafter"/>
</dbReference>
<dbReference type="PANTHER" id="PTHR14490:SF5">
    <property type="entry name" value="PROTEIN KRI1 HOMOLOG"/>
    <property type="match status" value="1"/>
</dbReference>
<reference evidence="4 5" key="2">
    <citation type="journal article" date="2017" name="Nature">
        <title>The Apostasia genome and the evolution of orchids.</title>
        <authorList>
            <person name="Zhang G.Q."/>
            <person name="Liu K.W."/>
            <person name="Li Z."/>
            <person name="Lohaus R."/>
            <person name="Hsiao Y.Y."/>
            <person name="Niu S.C."/>
            <person name="Wang J.Y."/>
            <person name="Lin Y.C."/>
            <person name="Xu Q."/>
            <person name="Chen L.J."/>
            <person name="Yoshida K."/>
            <person name="Fujiwara S."/>
            <person name="Wang Z.W."/>
            <person name="Zhang Y.Q."/>
            <person name="Mitsuda N."/>
            <person name="Wang M."/>
            <person name="Liu G.H."/>
            <person name="Pecoraro L."/>
            <person name="Huang H.X."/>
            <person name="Xiao X.J."/>
            <person name="Lin M."/>
            <person name="Wu X.Y."/>
            <person name="Wu W.L."/>
            <person name="Chen Y.Y."/>
            <person name="Chang S.B."/>
            <person name="Sakamoto S."/>
            <person name="Ohme-Takagi M."/>
            <person name="Yagi M."/>
            <person name="Zeng S.J."/>
            <person name="Shen C.Y."/>
            <person name="Yeh C.M."/>
            <person name="Luo Y.B."/>
            <person name="Tsai W.C."/>
            <person name="Van de Peer Y."/>
            <person name="Liu Z.J."/>
        </authorList>
    </citation>
    <scope>NUCLEOTIDE SEQUENCE [LARGE SCALE GENOMIC DNA]</scope>
    <source>
        <tissue evidence="4">The whole plant</tissue>
    </source>
</reference>
<keyword evidence="5" id="KW-1185">Reference proteome</keyword>
<feature type="domain" description="Kri1-like C-terminal" evidence="3">
    <location>
        <begin position="451"/>
        <end position="531"/>
    </location>
</feature>
<feature type="compositionally biased region" description="Basic and acidic residues" evidence="2">
    <location>
        <begin position="422"/>
        <end position="434"/>
    </location>
</feature>
<dbReference type="OrthoDB" id="10252032at2759"/>
<feature type="region of interest" description="Disordered" evidence="2">
    <location>
        <begin position="95"/>
        <end position="115"/>
    </location>
</feature>
<evidence type="ECO:0000256" key="2">
    <source>
        <dbReference type="SAM" id="MobiDB-lite"/>
    </source>
</evidence>
<evidence type="ECO:0000256" key="1">
    <source>
        <dbReference type="ARBA" id="ARBA00007473"/>
    </source>
</evidence>
<feature type="compositionally biased region" description="Basic and acidic residues" evidence="2">
    <location>
        <begin position="258"/>
        <end position="271"/>
    </location>
</feature>
<dbReference type="AlphaFoldDB" id="A0A2I0W363"/>
<protein>
    <recommendedName>
        <fullName evidence="3">Kri1-like C-terminal domain-containing protein</fullName>
    </recommendedName>
</protein>
<dbReference type="InterPro" id="IPR018034">
    <property type="entry name" value="Kri1"/>
</dbReference>
<dbReference type="InterPro" id="IPR024626">
    <property type="entry name" value="Kri1-like_C"/>
</dbReference>
<feature type="region of interest" description="Disordered" evidence="2">
    <location>
        <begin position="46"/>
        <end position="68"/>
    </location>
</feature>
<feature type="region of interest" description="Disordered" evidence="2">
    <location>
        <begin position="421"/>
        <end position="440"/>
    </location>
</feature>
<evidence type="ECO:0000313" key="4">
    <source>
        <dbReference type="EMBL" id="PKU70095.1"/>
    </source>
</evidence>
<reference evidence="4 5" key="1">
    <citation type="journal article" date="2016" name="Sci. Rep.">
        <title>The Dendrobium catenatum Lindl. genome sequence provides insights into polysaccharide synthase, floral development and adaptive evolution.</title>
        <authorList>
            <person name="Zhang G.Q."/>
            <person name="Xu Q."/>
            <person name="Bian C."/>
            <person name="Tsai W.C."/>
            <person name="Yeh C.M."/>
            <person name="Liu K.W."/>
            <person name="Yoshida K."/>
            <person name="Zhang L.S."/>
            <person name="Chang S.B."/>
            <person name="Chen F."/>
            <person name="Shi Y."/>
            <person name="Su Y.Y."/>
            <person name="Zhang Y.Q."/>
            <person name="Chen L.J."/>
            <person name="Yin Y."/>
            <person name="Lin M."/>
            <person name="Huang H."/>
            <person name="Deng H."/>
            <person name="Wang Z.W."/>
            <person name="Zhu S.L."/>
            <person name="Zhao X."/>
            <person name="Deng C."/>
            <person name="Niu S.C."/>
            <person name="Huang J."/>
            <person name="Wang M."/>
            <person name="Liu G.H."/>
            <person name="Yang H.J."/>
            <person name="Xiao X.J."/>
            <person name="Hsiao Y.Y."/>
            <person name="Wu W.L."/>
            <person name="Chen Y.Y."/>
            <person name="Mitsuda N."/>
            <person name="Ohme-Takagi M."/>
            <person name="Luo Y.B."/>
            <person name="Van de Peer Y."/>
            <person name="Liu Z.J."/>
        </authorList>
    </citation>
    <scope>NUCLEOTIDE SEQUENCE [LARGE SCALE GENOMIC DNA]</scope>
    <source>
        <tissue evidence="4">The whole plant</tissue>
    </source>
</reference>
<organism evidence="4 5">
    <name type="scientific">Dendrobium catenatum</name>
    <dbReference type="NCBI Taxonomy" id="906689"/>
    <lineage>
        <taxon>Eukaryota</taxon>
        <taxon>Viridiplantae</taxon>
        <taxon>Streptophyta</taxon>
        <taxon>Embryophyta</taxon>
        <taxon>Tracheophyta</taxon>
        <taxon>Spermatophyta</taxon>
        <taxon>Magnoliopsida</taxon>
        <taxon>Liliopsida</taxon>
        <taxon>Asparagales</taxon>
        <taxon>Orchidaceae</taxon>
        <taxon>Epidendroideae</taxon>
        <taxon>Malaxideae</taxon>
        <taxon>Dendrobiinae</taxon>
        <taxon>Dendrobium</taxon>
    </lineage>
</organism>
<name>A0A2I0W363_9ASPA</name>
<dbReference type="PANTHER" id="PTHR14490">
    <property type="entry name" value="ZINC FINGER, ZZ TYPE"/>
    <property type="match status" value="1"/>
</dbReference>
<feature type="region of interest" description="Disordered" evidence="2">
    <location>
        <begin position="258"/>
        <end position="303"/>
    </location>
</feature>
<sequence>MGINLFDDDEPSTDEADLSKIEINKDFAKRFEYNKKREALQKCEELKKRGVISDSDESSDESSDDEEVKDDFQFYDALVKVKKNDPAIMLKDAKLFASSSEDEEEEAEENKSKATKKMKPLYLKDVMARQLIEEGPEFEEEPLQKNPKVYSREQVEGLKAFLQAEKEAFGSDDDHDVIIEQKESARKDTDDDEEVERIHKVDEFFGEDGNLNDDEMFLKNYCLNTMWVEKEDKRTYDDIGVSEDDDELEKQEQYEAEYNFRHEEGKEDRVLGHSRITEGSVRKKSSNRKTQRKSKEERMAQAEFERKEELKQLKNLKKKEIQEKLEKIRATAGIGEESACNLDAACLEEDFDPQEYDKAMKEMFSADYYNTEDVDPGFGSDEGDDLEKPDFEKEDKLLGLTKGWDSVDTMEGFEGMRNIMLKRNDEEEEPSHVEGKRKRKRKISLREKVQLDKELDEYYKLDYEGTIGDLKTRFKYRSVPADSYGLQTEEILMANEKDLNQYVSLKKLAPYREKEWKVTYHQKLKKNMILQGVKLDGKISSKKHRTGEIKLAGDIDKLGEANGDANASSKRSRKRHMHAHLKLSKSRLIAYGKIPSKSQNKH</sequence>
<evidence type="ECO:0000259" key="3">
    <source>
        <dbReference type="Pfam" id="PF12936"/>
    </source>
</evidence>
<comment type="similarity">
    <text evidence="1">Belongs to the KRI1 family.</text>
</comment>
<dbReference type="STRING" id="906689.A0A2I0W363"/>
<proteinExistence type="inferred from homology"/>
<feature type="compositionally biased region" description="Basic residues" evidence="2">
    <location>
        <begin position="282"/>
        <end position="292"/>
    </location>
</feature>
<dbReference type="Pfam" id="PF12936">
    <property type="entry name" value="Kri1_C"/>
    <property type="match status" value="1"/>
</dbReference>
<dbReference type="Pfam" id="PF05178">
    <property type="entry name" value="Kri1"/>
    <property type="match status" value="1"/>
</dbReference>
<feature type="compositionally biased region" description="Basic and acidic residues" evidence="2">
    <location>
        <begin position="293"/>
        <end position="303"/>
    </location>
</feature>
<accession>A0A2I0W363</accession>
<dbReference type="Proteomes" id="UP000233837">
    <property type="component" value="Unassembled WGS sequence"/>
</dbReference>
<evidence type="ECO:0000313" key="5">
    <source>
        <dbReference type="Proteomes" id="UP000233837"/>
    </source>
</evidence>
<dbReference type="GO" id="GO:0000447">
    <property type="term" value="P:endonucleolytic cleavage in ITS1 to separate SSU-rRNA from 5.8S rRNA and LSU-rRNA from tricistronic rRNA transcript (SSU-rRNA, 5.8S rRNA, LSU-rRNA)"/>
    <property type="evidence" value="ECO:0007669"/>
    <property type="project" value="TreeGrafter"/>
</dbReference>
<feature type="compositionally biased region" description="Basic residues" evidence="2">
    <location>
        <begin position="570"/>
        <end position="581"/>
    </location>
</feature>
<dbReference type="EMBL" id="KZ502953">
    <property type="protein sequence ID" value="PKU70095.1"/>
    <property type="molecule type" value="Genomic_DNA"/>
</dbReference>
<feature type="compositionally biased region" description="Acidic residues" evidence="2">
    <location>
        <begin position="54"/>
        <end position="68"/>
    </location>
</feature>
<gene>
    <name evidence="4" type="ORF">MA16_Dca016379</name>
</gene>